<dbReference type="InterPro" id="IPR002481">
    <property type="entry name" value="FUR"/>
</dbReference>
<proteinExistence type="inferred from homology"/>
<evidence type="ECO:0000313" key="14">
    <source>
        <dbReference type="Proteomes" id="UP000765845"/>
    </source>
</evidence>
<dbReference type="Gene3D" id="1.10.10.10">
    <property type="entry name" value="Winged helix-like DNA-binding domain superfamily/Winged helix DNA-binding domain"/>
    <property type="match status" value="1"/>
</dbReference>
<evidence type="ECO:0000313" key="13">
    <source>
        <dbReference type="EMBL" id="NKI19106.1"/>
    </source>
</evidence>
<evidence type="ECO:0000256" key="8">
    <source>
        <dbReference type="ARBA" id="ARBA00022833"/>
    </source>
</evidence>
<keyword evidence="8 12" id="KW-0862">Zinc</keyword>
<evidence type="ECO:0000256" key="5">
    <source>
        <dbReference type="ARBA" id="ARBA00022490"/>
    </source>
</evidence>
<evidence type="ECO:0000256" key="11">
    <source>
        <dbReference type="ARBA" id="ARBA00023163"/>
    </source>
</evidence>
<keyword evidence="7 12" id="KW-0479">Metal-binding</keyword>
<dbReference type="Gene3D" id="3.30.1490.190">
    <property type="match status" value="1"/>
</dbReference>
<comment type="similarity">
    <text evidence="2 12">Belongs to the Fur family.</text>
</comment>
<dbReference type="NCBIfam" id="NF006999">
    <property type="entry name" value="PRK09462.1"/>
    <property type="match status" value="1"/>
</dbReference>
<evidence type="ECO:0000256" key="2">
    <source>
        <dbReference type="ARBA" id="ARBA00007957"/>
    </source>
</evidence>
<evidence type="ECO:0000256" key="9">
    <source>
        <dbReference type="ARBA" id="ARBA00023015"/>
    </source>
</evidence>
<name>A0ABX1GJF4_9GAMM</name>
<organism evidence="13 14">
    <name type="scientific">Spongiibacter thalassae</name>
    <dbReference type="NCBI Taxonomy" id="2721624"/>
    <lineage>
        <taxon>Bacteria</taxon>
        <taxon>Pseudomonadati</taxon>
        <taxon>Pseudomonadota</taxon>
        <taxon>Gammaproteobacteria</taxon>
        <taxon>Cellvibrionales</taxon>
        <taxon>Spongiibacteraceae</taxon>
        <taxon>Spongiibacter</taxon>
    </lineage>
</organism>
<keyword evidence="10 12" id="KW-0238">DNA-binding</keyword>
<dbReference type="Pfam" id="PF01475">
    <property type="entry name" value="FUR"/>
    <property type="match status" value="1"/>
</dbReference>
<dbReference type="PANTHER" id="PTHR33202:SF2">
    <property type="entry name" value="FERRIC UPTAKE REGULATION PROTEIN"/>
    <property type="match status" value="1"/>
</dbReference>
<keyword evidence="11 12" id="KW-0804">Transcription</keyword>
<keyword evidence="14" id="KW-1185">Reference proteome</keyword>
<keyword evidence="6 12" id="KW-0678">Repressor</keyword>
<dbReference type="Proteomes" id="UP000765845">
    <property type="component" value="Unassembled WGS sequence"/>
</dbReference>
<dbReference type="InterPro" id="IPR036388">
    <property type="entry name" value="WH-like_DNA-bd_sf"/>
</dbReference>
<evidence type="ECO:0000256" key="12">
    <source>
        <dbReference type="RuleBase" id="RU364037"/>
    </source>
</evidence>
<gene>
    <name evidence="12 13" type="primary">fur</name>
    <name evidence="13" type="ORF">HCU74_16985</name>
</gene>
<evidence type="ECO:0000256" key="6">
    <source>
        <dbReference type="ARBA" id="ARBA00022491"/>
    </source>
</evidence>
<keyword evidence="5 12" id="KW-0963">Cytoplasm</keyword>
<evidence type="ECO:0000256" key="10">
    <source>
        <dbReference type="ARBA" id="ARBA00023125"/>
    </source>
</evidence>
<dbReference type="RefSeq" id="WP_168451602.1">
    <property type="nucleotide sequence ID" value="NZ_JAAWWK010000006.1"/>
</dbReference>
<accession>A0ABX1GJF4</accession>
<sequence>MSSENQELRKAGLKVTLPRVKILQLLEQAEDDNQHFSAEDVYRALMESGEDVGLATVYRVLTQFEAAGLVVRHNFEAGHSVFELAKGDHHDHIVCLTTGEVVEFFDEVIETRQRQLVEERGYELIDHSLVLYVRPKKD</sequence>
<evidence type="ECO:0000256" key="7">
    <source>
        <dbReference type="ARBA" id="ARBA00022723"/>
    </source>
</evidence>
<dbReference type="EMBL" id="JAAWWK010000006">
    <property type="protein sequence ID" value="NKI19106.1"/>
    <property type="molecule type" value="Genomic_DNA"/>
</dbReference>
<dbReference type="InterPro" id="IPR036390">
    <property type="entry name" value="WH_DNA-bd_sf"/>
</dbReference>
<dbReference type="InterPro" id="IPR043135">
    <property type="entry name" value="Fur_C"/>
</dbReference>
<evidence type="ECO:0000256" key="3">
    <source>
        <dbReference type="ARBA" id="ARBA00011738"/>
    </source>
</evidence>
<dbReference type="CDD" id="cd07153">
    <property type="entry name" value="Fur_like"/>
    <property type="match status" value="1"/>
</dbReference>
<dbReference type="PANTHER" id="PTHR33202">
    <property type="entry name" value="ZINC UPTAKE REGULATION PROTEIN"/>
    <property type="match status" value="1"/>
</dbReference>
<evidence type="ECO:0000256" key="4">
    <source>
        <dbReference type="ARBA" id="ARBA00020910"/>
    </source>
</evidence>
<protein>
    <recommendedName>
        <fullName evidence="4 12">Ferric uptake regulation protein</fullName>
    </recommendedName>
</protein>
<reference evidence="13 14" key="1">
    <citation type="submission" date="2020-04" db="EMBL/GenBank/DDBJ databases">
        <authorList>
            <person name="Yoon J."/>
        </authorList>
    </citation>
    <scope>NUCLEOTIDE SEQUENCE [LARGE SCALE GENOMIC DNA]</scope>
    <source>
        <strain evidence="13 14">KMU-166</strain>
    </source>
</reference>
<keyword evidence="9 12" id="KW-0805">Transcription regulation</keyword>
<comment type="caution">
    <text evidence="13">The sequence shown here is derived from an EMBL/GenBank/DDBJ whole genome shotgun (WGS) entry which is preliminary data.</text>
</comment>
<evidence type="ECO:0000256" key="1">
    <source>
        <dbReference type="ARBA" id="ARBA00004496"/>
    </source>
</evidence>
<dbReference type="SUPFAM" id="SSF46785">
    <property type="entry name" value="Winged helix' DNA-binding domain"/>
    <property type="match status" value="1"/>
</dbReference>
<comment type="subunit">
    <text evidence="3 12">Homodimer.</text>
</comment>
<comment type="subcellular location">
    <subcellularLocation>
        <location evidence="1 12">Cytoplasm</location>
    </subcellularLocation>
</comment>
<keyword evidence="12" id="KW-0408">Iron</keyword>